<keyword evidence="4 6" id="KW-1133">Transmembrane helix</keyword>
<evidence type="ECO:0000256" key="1">
    <source>
        <dbReference type="ARBA" id="ARBA00004651"/>
    </source>
</evidence>
<dbReference type="GO" id="GO:0140359">
    <property type="term" value="F:ABC-type transporter activity"/>
    <property type="evidence" value="ECO:0007669"/>
    <property type="project" value="InterPro"/>
</dbReference>
<keyword evidence="3 6" id="KW-0812">Transmembrane</keyword>
<evidence type="ECO:0000256" key="5">
    <source>
        <dbReference type="ARBA" id="ARBA00023136"/>
    </source>
</evidence>
<sequence length="250" mass="27519">MKDFLSVMWAIVGREVGGYFHAPIAYVFIFIFLIISSLLTFVQSGFFEAGEATLAYAFFKWHPWLYAFLVPAIGMRVWTEENRQGTIELLLTHPVSLGQLVLAKYLAALVPLLVTLLLTGTSVLTVEYLGDPDYGPIVTGYLGSVLLGASFLALSCCCSALTRSPVIAFIFGAALCVMLVLIGSKEVGEVLVRSFPEQRWLVESIAATGIAQYFAMFRRGLLATQAVGYFTVLTTFALLANYQILRWKQG</sequence>
<feature type="transmembrane region" description="Helical" evidence="6">
    <location>
        <begin position="61"/>
        <end position="79"/>
    </location>
</feature>
<accession>A0AA41W5V9</accession>
<evidence type="ECO:0000256" key="3">
    <source>
        <dbReference type="ARBA" id="ARBA00022692"/>
    </source>
</evidence>
<keyword evidence="8" id="KW-1185">Reference proteome</keyword>
<organism evidence="7 8">
    <name type="scientific">Echinimonas agarilytica</name>
    <dbReference type="NCBI Taxonomy" id="1215918"/>
    <lineage>
        <taxon>Bacteria</taxon>
        <taxon>Pseudomonadati</taxon>
        <taxon>Pseudomonadota</taxon>
        <taxon>Gammaproteobacteria</taxon>
        <taxon>Alteromonadales</taxon>
        <taxon>Echinimonadaceae</taxon>
        <taxon>Echinimonas</taxon>
    </lineage>
</organism>
<dbReference type="Proteomes" id="UP001165393">
    <property type="component" value="Unassembled WGS sequence"/>
</dbReference>
<keyword evidence="2" id="KW-1003">Cell membrane</keyword>
<comment type="caution">
    <text evidence="7">The sequence shown here is derived from an EMBL/GenBank/DDBJ whole genome shotgun (WGS) entry which is preliminary data.</text>
</comment>
<feature type="transmembrane region" description="Helical" evidence="6">
    <location>
        <begin position="226"/>
        <end position="245"/>
    </location>
</feature>
<dbReference type="GO" id="GO:0005886">
    <property type="term" value="C:plasma membrane"/>
    <property type="evidence" value="ECO:0007669"/>
    <property type="project" value="UniProtKB-SubCell"/>
</dbReference>
<evidence type="ECO:0000256" key="6">
    <source>
        <dbReference type="SAM" id="Phobius"/>
    </source>
</evidence>
<dbReference type="AlphaFoldDB" id="A0AA41W5V9"/>
<dbReference type="RefSeq" id="WP_251261084.1">
    <property type="nucleotide sequence ID" value="NZ_JAMQGP010000003.1"/>
</dbReference>
<dbReference type="EMBL" id="JAMQGP010000003">
    <property type="protein sequence ID" value="MCM2679639.1"/>
    <property type="molecule type" value="Genomic_DNA"/>
</dbReference>
<comment type="subcellular location">
    <subcellularLocation>
        <location evidence="1">Cell membrane</location>
        <topology evidence="1">Multi-pass membrane protein</topology>
    </subcellularLocation>
</comment>
<feature type="transmembrane region" description="Helical" evidence="6">
    <location>
        <begin position="20"/>
        <end position="41"/>
    </location>
</feature>
<evidence type="ECO:0000256" key="2">
    <source>
        <dbReference type="ARBA" id="ARBA00022475"/>
    </source>
</evidence>
<dbReference type="PANTHER" id="PTHR30294">
    <property type="entry name" value="MEMBRANE COMPONENT OF ABC TRANSPORTER YHHJ-RELATED"/>
    <property type="match status" value="1"/>
</dbReference>
<feature type="transmembrane region" description="Helical" evidence="6">
    <location>
        <begin position="166"/>
        <end position="184"/>
    </location>
</feature>
<evidence type="ECO:0000313" key="8">
    <source>
        <dbReference type="Proteomes" id="UP001165393"/>
    </source>
</evidence>
<proteinExistence type="predicted"/>
<feature type="transmembrane region" description="Helical" evidence="6">
    <location>
        <begin position="134"/>
        <end position="154"/>
    </location>
</feature>
<keyword evidence="5 6" id="KW-0472">Membrane</keyword>
<dbReference type="InterPro" id="IPR051449">
    <property type="entry name" value="ABC-2_transporter_component"/>
</dbReference>
<evidence type="ECO:0000256" key="4">
    <source>
        <dbReference type="ARBA" id="ARBA00022989"/>
    </source>
</evidence>
<name>A0AA41W5V9_9GAMM</name>
<evidence type="ECO:0000313" key="7">
    <source>
        <dbReference type="EMBL" id="MCM2679639.1"/>
    </source>
</evidence>
<reference evidence="7 8" key="1">
    <citation type="journal article" date="2013" name="Antonie Van Leeuwenhoek">
        <title>Echinimonas agarilytica gen. nov., sp. nov., a new gammaproteobacterium isolated from the sea urchin Strongylocentrotus intermedius.</title>
        <authorList>
            <person name="Nedashkovskaya O.I."/>
            <person name="Stenkova A.M."/>
            <person name="Zhukova N.V."/>
            <person name="Van Trappen S."/>
            <person name="Lee J.S."/>
            <person name="Kim S.B."/>
        </authorList>
    </citation>
    <scope>NUCLEOTIDE SEQUENCE [LARGE SCALE GENOMIC DNA]</scope>
    <source>
        <strain evidence="7 8">KMM 6351</strain>
    </source>
</reference>
<protein>
    <submittedName>
        <fullName evidence="7">ABC transporter permease</fullName>
    </submittedName>
</protein>
<feature type="transmembrane region" description="Helical" evidence="6">
    <location>
        <begin position="100"/>
        <end position="122"/>
    </location>
</feature>
<dbReference type="Pfam" id="PF12679">
    <property type="entry name" value="ABC2_membrane_2"/>
    <property type="match status" value="1"/>
</dbReference>
<gene>
    <name evidence="7" type="ORF">NAF29_08150</name>
</gene>
<dbReference type="PANTHER" id="PTHR30294:SF29">
    <property type="entry name" value="MULTIDRUG ABC TRANSPORTER PERMEASE YBHS-RELATED"/>
    <property type="match status" value="1"/>
</dbReference>